<proteinExistence type="predicted"/>
<dbReference type="AlphaFoldDB" id="A0A9D1M4F7"/>
<comment type="caution">
    <text evidence="2">The sequence shown here is derived from an EMBL/GenBank/DDBJ whole genome shotgun (WGS) entry which is preliminary data.</text>
</comment>
<dbReference type="EMBL" id="DVNC01000029">
    <property type="protein sequence ID" value="HIU53381.1"/>
    <property type="molecule type" value="Genomic_DNA"/>
</dbReference>
<dbReference type="Pfam" id="PF06347">
    <property type="entry name" value="SH3_4"/>
    <property type="match status" value="2"/>
</dbReference>
<dbReference type="Gene3D" id="2.30.30.40">
    <property type="entry name" value="SH3 Domains"/>
    <property type="match status" value="1"/>
</dbReference>
<evidence type="ECO:0000313" key="3">
    <source>
        <dbReference type="Proteomes" id="UP000824107"/>
    </source>
</evidence>
<dbReference type="Proteomes" id="UP000824107">
    <property type="component" value="Unassembled WGS sequence"/>
</dbReference>
<keyword evidence="1" id="KW-0732">Signal</keyword>
<organism evidence="2 3">
    <name type="scientific">Candidatus Scatocola faecipullorum</name>
    <dbReference type="NCBI Taxonomy" id="2840917"/>
    <lineage>
        <taxon>Bacteria</taxon>
        <taxon>Pseudomonadati</taxon>
        <taxon>Pseudomonadota</taxon>
        <taxon>Alphaproteobacteria</taxon>
        <taxon>Rhodospirillales</taxon>
        <taxon>Rhodospirillaceae</taxon>
        <taxon>Rhodospirillaceae incertae sedis</taxon>
        <taxon>Candidatus Scatocola</taxon>
    </lineage>
</organism>
<sequence>MKALFFSLLTAMMLAHPVLAQETPDESESGLALPRMVSLRSNLINARSGPGARYPIEWVYMQKGAPVEIVAEFELWRKIKDWQGSESWVHKSMLSGRRSIKMSTPGESNIYDKPDFTSPVIAKAEDEVIGSVKKCPANSQFCLINFGTVEGWVPRSNFYGVYPKEEIK</sequence>
<evidence type="ECO:0000256" key="1">
    <source>
        <dbReference type="SAM" id="SignalP"/>
    </source>
</evidence>
<protein>
    <recommendedName>
        <fullName evidence="4">SH3b domain-containing protein</fullName>
    </recommendedName>
</protein>
<feature type="signal peptide" evidence="1">
    <location>
        <begin position="1"/>
        <end position="20"/>
    </location>
</feature>
<evidence type="ECO:0008006" key="4">
    <source>
        <dbReference type="Google" id="ProtNLM"/>
    </source>
</evidence>
<reference evidence="2" key="2">
    <citation type="journal article" date="2021" name="PeerJ">
        <title>Extensive microbial diversity within the chicken gut microbiome revealed by metagenomics and culture.</title>
        <authorList>
            <person name="Gilroy R."/>
            <person name="Ravi A."/>
            <person name="Getino M."/>
            <person name="Pursley I."/>
            <person name="Horton D.L."/>
            <person name="Alikhan N.F."/>
            <person name="Baker D."/>
            <person name="Gharbi K."/>
            <person name="Hall N."/>
            <person name="Watson M."/>
            <person name="Adriaenssens E.M."/>
            <person name="Foster-Nyarko E."/>
            <person name="Jarju S."/>
            <person name="Secka A."/>
            <person name="Antonio M."/>
            <person name="Oren A."/>
            <person name="Chaudhuri R.R."/>
            <person name="La Ragione R."/>
            <person name="Hildebrand F."/>
            <person name="Pallen M.J."/>
        </authorList>
    </citation>
    <scope>NUCLEOTIDE SEQUENCE</scope>
    <source>
        <strain evidence="2">ChiW3-316</strain>
    </source>
</reference>
<dbReference type="InterPro" id="IPR010466">
    <property type="entry name" value="DUF1058"/>
</dbReference>
<feature type="chain" id="PRO_5038822231" description="SH3b domain-containing protein" evidence="1">
    <location>
        <begin position="21"/>
        <end position="168"/>
    </location>
</feature>
<name>A0A9D1M4F7_9PROT</name>
<gene>
    <name evidence="2" type="ORF">IAD20_04810</name>
</gene>
<evidence type="ECO:0000313" key="2">
    <source>
        <dbReference type="EMBL" id="HIU53381.1"/>
    </source>
</evidence>
<reference evidence="2" key="1">
    <citation type="submission" date="2020-10" db="EMBL/GenBank/DDBJ databases">
        <authorList>
            <person name="Gilroy R."/>
        </authorList>
    </citation>
    <scope>NUCLEOTIDE SEQUENCE</scope>
    <source>
        <strain evidence="2">ChiW3-316</strain>
    </source>
</reference>
<accession>A0A9D1M4F7</accession>